<reference evidence="3" key="1">
    <citation type="submission" date="2021-01" db="EMBL/GenBank/DDBJ databases">
        <authorList>
            <person name="Corre E."/>
            <person name="Pelletier E."/>
            <person name="Niang G."/>
            <person name="Scheremetjew M."/>
            <person name="Finn R."/>
            <person name="Kale V."/>
            <person name="Holt S."/>
            <person name="Cochrane G."/>
            <person name="Meng A."/>
            <person name="Brown T."/>
            <person name="Cohen L."/>
        </authorList>
    </citation>
    <scope>NUCLEOTIDE SEQUENCE</scope>
    <source>
        <strain evidence="3">CCMP219</strain>
    </source>
</reference>
<dbReference type="Gene3D" id="1.10.418.10">
    <property type="entry name" value="Calponin-like domain"/>
    <property type="match status" value="1"/>
</dbReference>
<proteinExistence type="predicted"/>
<dbReference type="PANTHER" id="PTHR12509">
    <property type="entry name" value="SPERMATOGENESIS-ASSOCIATED 4-RELATED"/>
    <property type="match status" value="1"/>
</dbReference>
<protein>
    <recommendedName>
        <fullName evidence="2">Calponin-homology (CH) domain-containing protein</fullName>
    </recommendedName>
</protein>
<evidence type="ECO:0000256" key="1">
    <source>
        <dbReference type="SAM" id="MobiDB-lite"/>
    </source>
</evidence>
<dbReference type="AlphaFoldDB" id="A0A7R9YU19"/>
<dbReference type="GO" id="GO:0005930">
    <property type="term" value="C:axoneme"/>
    <property type="evidence" value="ECO:0007669"/>
    <property type="project" value="TreeGrafter"/>
</dbReference>
<dbReference type="InterPro" id="IPR052111">
    <property type="entry name" value="Spermatogenesis_Ciliary_MAP"/>
</dbReference>
<feature type="compositionally biased region" description="Basic and acidic residues" evidence="1">
    <location>
        <begin position="453"/>
        <end position="464"/>
    </location>
</feature>
<evidence type="ECO:0000313" key="3">
    <source>
        <dbReference type="EMBL" id="CAD8286351.1"/>
    </source>
</evidence>
<dbReference type="PANTHER" id="PTHR12509:SF8">
    <property type="entry name" value="SPERMATOGENESIS-ASSOCIATED PROTEIN 4"/>
    <property type="match status" value="1"/>
</dbReference>
<dbReference type="Pfam" id="PF06294">
    <property type="entry name" value="CH_2"/>
    <property type="match status" value="1"/>
</dbReference>
<dbReference type="InterPro" id="IPR010441">
    <property type="entry name" value="CH_2"/>
</dbReference>
<feature type="region of interest" description="Disordered" evidence="1">
    <location>
        <begin position="405"/>
        <end position="464"/>
    </location>
</feature>
<sequence length="475" mass="51343">MSLPRELLKWTLSLDLSYPIKNPRRDLCNGFVFAEMLSRYYPGDVQMHSFENVTSNERKKSNWELLTKLFKRKRIPVEKALVDRVVAADGDAAVELLQTIYSFIQQSNADTAAVAHPANAGYSSYGACTSDSGAAHANGRDFIPQHQYQGQYVHGMSGGMGYAAASRADGYVQVMGAYDSGNGPGVYSPEMLAEIQGMQQQQLAQQRLYHVTAGQHGYAMPFVMGSAPDPAGPGMPYPSQHAAGSAAGGYAGPVAYSSATQNGMGYAAIAGGGGYAASQGYGAADGYAYAQESCAEAASHERPELKGIAYSRKPRAVDFQPYSAKDFQDKEYNIKQPGKAYWELGRLGADLESEELQSKRENQERIKEMAAKVREENLKRAAAAPPKPKAVKELSARDRALQFAKNVPKPEQKPQPASSAVQPKGKAGSSGSGGSYATKLSAAQPDAELNALEEQHRRDQEKVDEIRAQLARMLH</sequence>
<name>A0A7R9YU19_9CHLO</name>
<dbReference type="PROSITE" id="PS50021">
    <property type="entry name" value="CH"/>
    <property type="match status" value="1"/>
</dbReference>
<dbReference type="InterPro" id="IPR001715">
    <property type="entry name" value="CH_dom"/>
</dbReference>
<organism evidence="3">
    <name type="scientific">Chlamydomonas euryale</name>
    <dbReference type="NCBI Taxonomy" id="1486919"/>
    <lineage>
        <taxon>Eukaryota</taxon>
        <taxon>Viridiplantae</taxon>
        <taxon>Chlorophyta</taxon>
        <taxon>core chlorophytes</taxon>
        <taxon>Chlorophyceae</taxon>
        <taxon>CS clade</taxon>
        <taxon>Chlamydomonadales</taxon>
        <taxon>Chlamydomonadaceae</taxon>
        <taxon>Chlamydomonas</taxon>
    </lineage>
</organism>
<dbReference type="InterPro" id="IPR027968">
    <property type="entry name" value="JHY"/>
</dbReference>
<dbReference type="Pfam" id="PF15261">
    <property type="entry name" value="JHY"/>
    <property type="match status" value="1"/>
</dbReference>
<feature type="domain" description="Calponin-homology (CH)" evidence="2">
    <location>
        <begin position="1"/>
        <end position="105"/>
    </location>
</feature>
<dbReference type="GO" id="GO:0008017">
    <property type="term" value="F:microtubule binding"/>
    <property type="evidence" value="ECO:0007669"/>
    <property type="project" value="TreeGrafter"/>
</dbReference>
<gene>
    <name evidence="3" type="ORF">CEUR00632_LOCUS6389</name>
</gene>
<dbReference type="SUPFAM" id="SSF47576">
    <property type="entry name" value="Calponin-homology domain, CH-domain"/>
    <property type="match status" value="1"/>
</dbReference>
<dbReference type="InterPro" id="IPR036872">
    <property type="entry name" value="CH_dom_sf"/>
</dbReference>
<dbReference type="GO" id="GO:0051493">
    <property type="term" value="P:regulation of cytoskeleton organization"/>
    <property type="evidence" value="ECO:0007669"/>
    <property type="project" value="TreeGrafter"/>
</dbReference>
<dbReference type="EMBL" id="HBEC01013876">
    <property type="protein sequence ID" value="CAD8286351.1"/>
    <property type="molecule type" value="Transcribed_RNA"/>
</dbReference>
<accession>A0A7R9YU19</accession>
<evidence type="ECO:0000259" key="2">
    <source>
        <dbReference type="PROSITE" id="PS50021"/>
    </source>
</evidence>